<evidence type="ECO:0000313" key="1">
    <source>
        <dbReference type="EMBL" id="RIB04157.1"/>
    </source>
</evidence>
<organism evidence="1 2">
    <name type="scientific">Gigaspora rosea</name>
    <dbReference type="NCBI Taxonomy" id="44941"/>
    <lineage>
        <taxon>Eukaryota</taxon>
        <taxon>Fungi</taxon>
        <taxon>Fungi incertae sedis</taxon>
        <taxon>Mucoromycota</taxon>
        <taxon>Glomeromycotina</taxon>
        <taxon>Glomeromycetes</taxon>
        <taxon>Diversisporales</taxon>
        <taxon>Gigasporaceae</taxon>
        <taxon>Gigaspora</taxon>
    </lineage>
</organism>
<dbReference type="EMBL" id="QKWP01002240">
    <property type="protein sequence ID" value="RIB04157.1"/>
    <property type="molecule type" value="Genomic_DNA"/>
</dbReference>
<gene>
    <name evidence="1" type="ORF">C2G38_2223107</name>
</gene>
<reference evidence="1 2" key="1">
    <citation type="submission" date="2018-06" db="EMBL/GenBank/DDBJ databases">
        <title>Comparative genomics reveals the genomic features of Rhizophagus irregularis, R. cerebriforme, R. diaphanum and Gigaspora rosea, and their symbiotic lifestyle signature.</title>
        <authorList>
            <person name="Morin E."/>
            <person name="San Clemente H."/>
            <person name="Chen E.C.H."/>
            <person name="De La Providencia I."/>
            <person name="Hainaut M."/>
            <person name="Kuo A."/>
            <person name="Kohler A."/>
            <person name="Murat C."/>
            <person name="Tang N."/>
            <person name="Roy S."/>
            <person name="Loubradou J."/>
            <person name="Henrissat B."/>
            <person name="Grigoriev I.V."/>
            <person name="Corradi N."/>
            <person name="Roux C."/>
            <person name="Martin F.M."/>
        </authorList>
    </citation>
    <scope>NUCLEOTIDE SEQUENCE [LARGE SCALE GENOMIC DNA]</scope>
    <source>
        <strain evidence="1 2">DAOM 194757</strain>
    </source>
</reference>
<accession>A0A397U546</accession>
<name>A0A397U546_9GLOM</name>
<keyword evidence="2" id="KW-1185">Reference proteome</keyword>
<protein>
    <submittedName>
        <fullName evidence="1">Uncharacterized protein</fullName>
    </submittedName>
</protein>
<proteinExistence type="predicted"/>
<comment type="caution">
    <text evidence="1">The sequence shown here is derived from an EMBL/GenBank/DDBJ whole genome shotgun (WGS) entry which is preliminary data.</text>
</comment>
<dbReference type="OrthoDB" id="2441095at2759"/>
<dbReference type="AlphaFoldDB" id="A0A397U546"/>
<dbReference type="Proteomes" id="UP000266673">
    <property type="component" value="Unassembled WGS sequence"/>
</dbReference>
<sequence length="127" mass="14255">MPAIGMNVRVTGLTTQTVTIAEGNSILNFFIEEKIGNKEPSDFWLEVRHDSSHTYLSNRTNSINQNGRLTNALLVGVMNYQNPVIDTTTNNEIMLGKHILMLEDMTMITSNNNNTNSNKDTHTFNIP</sequence>
<evidence type="ECO:0000313" key="2">
    <source>
        <dbReference type="Proteomes" id="UP000266673"/>
    </source>
</evidence>